<gene>
    <name evidence="8" type="ORF">EI684_10585</name>
</gene>
<evidence type="ECO:0000259" key="7">
    <source>
        <dbReference type="PROSITE" id="PS51935"/>
    </source>
</evidence>
<evidence type="ECO:0000256" key="1">
    <source>
        <dbReference type="ARBA" id="ARBA00007074"/>
    </source>
</evidence>
<evidence type="ECO:0000256" key="4">
    <source>
        <dbReference type="ARBA" id="ARBA00022807"/>
    </source>
</evidence>
<dbReference type="Pfam" id="PF00877">
    <property type="entry name" value="NLPC_P60"/>
    <property type="match status" value="1"/>
</dbReference>
<dbReference type="PANTHER" id="PTHR47053:SF1">
    <property type="entry name" value="MUREIN DD-ENDOPEPTIDASE MEPH-RELATED"/>
    <property type="match status" value="1"/>
</dbReference>
<evidence type="ECO:0000256" key="3">
    <source>
        <dbReference type="ARBA" id="ARBA00022801"/>
    </source>
</evidence>
<dbReference type="PROSITE" id="PS51935">
    <property type="entry name" value="NLPC_P60"/>
    <property type="match status" value="1"/>
</dbReference>
<feature type="region of interest" description="Disordered" evidence="5">
    <location>
        <begin position="123"/>
        <end position="150"/>
    </location>
</feature>
<evidence type="ECO:0000313" key="8">
    <source>
        <dbReference type="EMBL" id="RRR72110.1"/>
    </source>
</evidence>
<keyword evidence="4" id="KW-0788">Thiol protease</keyword>
<keyword evidence="6" id="KW-0812">Transmembrane</keyword>
<evidence type="ECO:0000256" key="5">
    <source>
        <dbReference type="SAM" id="MobiDB-lite"/>
    </source>
</evidence>
<feature type="compositionally biased region" description="Basic and acidic residues" evidence="5">
    <location>
        <begin position="38"/>
        <end position="50"/>
    </location>
</feature>
<dbReference type="InterPro" id="IPR038765">
    <property type="entry name" value="Papain-like_cys_pep_sf"/>
</dbReference>
<dbReference type="EMBL" id="RSAS01000410">
    <property type="protein sequence ID" value="RRR72110.1"/>
    <property type="molecule type" value="Genomic_DNA"/>
</dbReference>
<evidence type="ECO:0000313" key="9">
    <source>
        <dbReference type="Proteomes" id="UP000280307"/>
    </source>
</evidence>
<evidence type="ECO:0000256" key="6">
    <source>
        <dbReference type="SAM" id="Phobius"/>
    </source>
</evidence>
<dbReference type="InterPro" id="IPR000064">
    <property type="entry name" value="NLP_P60_dom"/>
</dbReference>
<dbReference type="InterPro" id="IPR051202">
    <property type="entry name" value="Peptidase_C40"/>
</dbReference>
<name>A0A426U033_9CHLR</name>
<feature type="transmembrane region" description="Helical" evidence="6">
    <location>
        <begin position="90"/>
        <end position="110"/>
    </location>
</feature>
<keyword evidence="6" id="KW-0472">Membrane</keyword>
<organism evidence="8 9">
    <name type="scientific">Candidatus Viridilinea halotolerans</name>
    <dbReference type="NCBI Taxonomy" id="2491704"/>
    <lineage>
        <taxon>Bacteria</taxon>
        <taxon>Bacillati</taxon>
        <taxon>Chloroflexota</taxon>
        <taxon>Chloroflexia</taxon>
        <taxon>Chloroflexales</taxon>
        <taxon>Chloroflexineae</taxon>
        <taxon>Oscillochloridaceae</taxon>
        <taxon>Candidatus Viridilinea</taxon>
    </lineage>
</organism>
<dbReference type="Gene3D" id="3.90.1720.10">
    <property type="entry name" value="endopeptidase domain like (from Nostoc punctiforme)"/>
    <property type="match status" value="1"/>
</dbReference>
<keyword evidence="2" id="KW-0645">Protease</keyword>
<proteinExistence type="inferred from homology"/>
<dbReference type="SUPFAM" id="SSF54001">
    <property type="entry name" value="Cysteine proteinases"/>
    <property type="match status" value="1"/>
</dbReference>
<reference evidence="8 9" key="1">
    <citation type="submission" date="2018-12" db="EMBL/GenBank/DDBJ databases">
        <title>Genome Sequence of Candidatus Viridilinea halotolerans isolated from saline sulfide-rich spring.</title>
        <authorList>
            <person name="Grouzdev D.S."/>
            <person name="Burganskaya E.I."/>
            <person name="Krutkina M.S."/>
            <person name="Sukhacheva M.V."/>
            <person name="Gorlenko V.M."/>
        </authorList>
    </citation>
    <scope>NUCLEOTIDE SEQUENCE [LARGE SCALE GENOMIC DNA]</scope>
    <source>
        <strain evidence="8">Chok-6</strain>
    </source>
</reference>
<sequence length="507" mass="54109">MATRLVCRARPAGEWRGCRGFCRHRAAAQSAHGLDGVGGERARGHDPHARHESHRAGVSVSHAHAHAHTDHDGRDAVMPKIPHSLVGSRLAVYLLAILMLLPLLACGGLAQLEQAAPVEGAPGWACPSPTPRPWGPSGPEKSRNPLPTAVPSGHQHYDIEYYAEWEQEYPDSTFRPFPSPTPYVRMGTTSFFGRRTRIPPAFALVTATEGAVQADGQQLHTIRIEWTNPTSRTIPIHYGTQVQLTGVTGVGGRVATGIWATSSAALRRAGNLPDDADVGLPTAIPPGVTVVDVPILAPQGTPHTVALTLHWAAPPLPPGTPTPTPTPNTDLRAPGAQTLSVQFTNEQPDWYEPDEPECLHPGAATPWDDGAGEGMRAVPLDLPPGASRVVQIALAQQGKPYIFGAKGPHAFDCSGLMTWAYAQVGISIPHGTSGQWPGMRPVPESEVQPGDLVFFAMQGRGIDHVGMMIGGTRMVHAASPALGVRIDDLNSPYYRVPGRVQGFRTVR</sequence>
<dbReference type="PANTHER" id="PTHR47053">
    <property type="entry name" value="MUREIN DD-ENDOPEPTIDASE MEPH-RELATED"/>
    <property type="match status" value="1"/>
</dbReference>
<dbReference type="GO" id="GO:0008234">
    <property type="term" value="F:cysteine-type peptidase activity"/>
    <property type="evidence" value="ECO:0007669"/>
    <property type="project" value="UniProtKB-KW"/>
</dbReference>
<feature type="domain" description="NlpC/P60" evidence="7">
    <location>
        <begin position="383"/>
        <end position="506"/>
    </location>
</feature>
<dbReference type="GO" id="GO:0006508">
    <property type="term" value="P:proteolysis"/>
    <property type="evidence" value="ECO:0007669"/>
    <property type="project" value="UniProtKB-KW"/>
</dbReference>
<keyword evidence="3" id="KW-0378">Hydrolase</keyword>
<comment type="similarity">
    <text evidence="1">Belongs to the peptidase C40 family.</text>
</comment>
<protein>
    <submittedName>
        <fullName evidence="8">NlpC/P60 family protein</fullName>
    </submittedName>
</protein>
<feature type="region of interest" description="Disordered" evidence="5">
    <location>
        <begin position="32"/>
        <end position="75"/>
    </location>
</feature>
<evidence type="ECO:0000256" key="2">
    <source>
        <dbReference type="ARBA" id="ARBA00022670"/>
    </source>
</evidence>
<keyword evidence="6" id="KW-1133">Transmembrane helix</keyword>
<accession>A0A426U033</accession>
<comment type="caution">
    <text evidence="8">The sequence shown here is derived from an EMBL/GenBank/DDBJ whole genome shotgun (WGS) entry which is preliminary data.</text>
</comment>
<dbReference type="AlphaFoldDB" id="A0A426U033"/>
<dbReference type="Proteomes" id="UP000280307">
    <property type="component" value="Unassembled WGS sequence"/>
</dbReference>